<feature type="region of interest" description="Disordered" evidence="14">
    <location>
        <begin position="644"/>
        <end position="680"/>
    </location>
</feature>
<feature type="transmembrane region" description="Helical" evidence="15">
    <location>
        <begin position="114"/>
        <end position="142"/>
    </location>
</feature>
<evidence type="ECO:0000256" key="6">
    <source>
        <dbReference type="ARBA" id="ARBA00022737"/>
    </source>
</evidence>
<dbReference type="Pfam" id="PF00664">
    <property type="entry name" value="ABC_membrane"/>
    <property type="match status" value="2"/>
</dbReference>
<feature type="domain" description="ABC transporter" evidence="16">
    <location>
        <begin position="1065"/>
        <end position="1303"/>
    </location>
</feature>
<dbReference type="FunFam" id="3.40.50.300:FF:000479">
    <property type="entry name" value="Multidrug resistance protein 1A"/>
    <property type="match status" value="2"/>
</dbReference>
<evidence type="ECO:0000256" key="13">
    <source>
        <dbReference type="ARBA" id="ARBA00034018"/>
    </source>
</evidence>
<comment type="catalytic activity">
    <reaction evidence="13">
        <text>ATP + H2O + xenobioticSide 1 = ADP + phosphate + xenobioticSide 2.</text>
        <dbReference type="EC" id="7.6.2.2"/>
    </reaction>
</comment>
<dbReference type="InterPro" id="IPR039421">
    <property type="entry name" value="Type_1_exporter"/>
</dbReference>
<dbReference type="PANTHER" id="PTHR43394:SF27">
    <property type="entry name" value="ATP-DEPENDENT TRANSLOCASE ABCB1-LIKE"/>
    <property type="match status" value="1"/>
</dbReference>
<dbReference type="SMART" id="SM00382">
    <property type="entry name" value="AAA"/>
    <property type="match status" value="2"/>
</dbReference>
<evidence type="ECO:0000256" key="10">
    <source>
        <dbReference type="ARBA" id="ARBA00022989"/>
    </source>
</evidence>
<keyword evidence="5 15" id="KW-0812">Transmembrane</keyword>
<keyword evidence="10 15" id="KW-1133">Transmembrane helix</keyword>
<dbReference type="SUPFAM" id="SSF90123">
    <property type="entry name" value="ABC transporter transmembrane region"/>
    <property type="match status" value="2"/>
</dbReference>
<keyword evidence="6" id="KW-0677">Repeat</keyword>
<dbReference type="InterPro" id="IPR017871">
    <property type="entry name" value="ABC_transporter-like_CS"/>
</dbReference>
<dbReference type="OrthoDB" id="6500128at2759"/>
<dbReference type="Pfam" id="PF00005">
    <property type="entry name" value="ABC_tran"/>
    <property type="match status" value="2"/>
</dbReference>
<feature type="transmembrane region" description="Helical" evidence="15">
    <location>
        <begin position="740"/>
        <end position="763"/>
    </location>
</feature>
<dbReference type="GO" id="GO:0097254">
    <property type="term" value="P:renal tubular secretion"/>
    <property type="evidence" value="ECO:0007669"/>
    <property type="project" value="UniProtKB-ARBA"/>
</dbReference>
<dbReference type="PANTHER" id="PTHR43394">
    <property type="entry name" value="ATP-DEPENDENT PERMEASE MDL1, MITOCHONDRIAL"/>
    <property type="match status" value="1"/>
</dbReference>
<feature type="transmembrane region" description="Helical" evidence="15">
    <location>
        <begin position="191"/>
        <end position="212"/>
    </location>
</feature>
<dbReference type="GO" id="GO:0016887">
    <property type="term" value="F:ATP hydrolysis activity"/>
    <property type="evidence" value="ECO:0007669"/>
    <property type="project" value="InterPro"/>
</dbReference>
<proteinExistence type="inferred from homology"/>
<evidence type="ECO:0000256" key="7">
    <source>
        <dbReference type="ARBA" id="ARBA00022741"/>
    </source>
</evidence>
<dbReference type="EC" id="7.6.2.2" evidence="3"/>
<dbReference type="PROSITE" id="PS00211">
    <property type="entry name" value="ABC_TRANSPORTER_1"/>
    <property type="match status" value="2"/>
</dbReference>
<feature type="transmembrane region" description="Helical" evidence="15">
    <location>
        <begin position="888"/>
        <end position="907"/>
    </location>
</feature>
<organism evidence="18 19">
    <name type="scientific">Chrysodeixis includens</name>
    <name type="common">Soybean looper</name>
    <name type="synonym">Pseudoplusia includens</name>
    <dbReference type="NCBI Taxonomy" id="689277"/>
    <lineage>
        <taxon>Eukaryota</taxon>
        <taxon>Metazoa</taxon>
        <taxon>Ecdysozoa</taxon>
        <taxon>Arthropoda</taxon>
        <taxon>Hexapoda</taxon>
        <taxon>Insecta</taxon>
        <taxon>Pterygota</taxon>
        <taxon>Neoptera</taxon>
        <taxon>Endopterygota</taxon>
        <taxon>Lepidoptera</taxon>
        <taxon>Glossata</taxon>
        <taxon>Ditrysia</taxon>
        <taxon>Noctuoidea</taxon>
        <taxon>Noctuidae</taxon>
        <taxon>Plusiinae</taxon>
        <taxon>Chrysodeixis</taxon>
    </lineage>
</organism>
<keyword evidence="19" id="KW-1185">Reference proteome</keyword>
<feature type="transmembrane region" description="Helical" evidence="15">
    <location>
        <begin position="783"/>
        <end position="806"/>
    </location>
</feature>
<gene>
    <name evidence="18" type="ORF">CINC_LOCUS9795</name>
</gene>
<evidence type="ECO:0000256" key="9">
    <source>
        <dbReference type="ARBA" id="ARBA00022967"/>
    </source>
</evidence>
<evidence type="ECO:0000256" key="5">
    <source>
        <dbReference type="ARBA" id="ARBA00022692"/>
    </source>
</evidence>
<evidence type="ECO:0000313" key="19">
    <source>
        <dbReference type="Proteomes" id="UP001154114"/>
    </source>
</evidence>
<feature type="transmembrane region" description="Helical" evidence="15">
    <location>
        <begin position="218"/>
        <end position="235"/>
    </location>
</feature>
<feature type="compositionally biased region" description="Acidic residues" evidence="14">
    <location>
        <begin position="652"/>
        <end position="661"/>
    </location>
</feature>
<reference evidence="18" key="1">
    <citation type="submission" date="2021-12" db="EMBL/GenBank/DDBJ databases">
        <authorList>
            <person name="King R."/>
        </authorList>
    </citation>
    <scope>NUCLEOTIDE SEQUENCE</scope>
</reference>
<feature type="transmembrane region" description="Helical" evidence="15">
    <location>
        <begin position="295"/>
        <end position="320"/>
    </location>
</feature>
<dbReference type="Gene3D" id="3.40.50.300">
    <property type="entry name" value="P-loop containing nucleotide triphosphate hydrolases"/>
    <property type="match status" value="2"/>
</dbReference>
<evidence type="ECO:0000256" key="3">
    <source>
        <dbReference type="ARBA" id="ARBA00012191"/>
    </source>
</evidence>
<comment type="subcellular location">
    <subcellularLocation>
        <location evidence="1">Membrane</location>
        <topology evidence="1">Multi-pass membrane protein</topology>
    </subcellularLocation>
</comment>
<evidence type="ECO:0000256" key="14">
    <source>
        <dbReference type="SAM" id="MobiDB-lite"/>
    </source>
</evidence>
<dbReference type="Gene3D" id="1.20.1560.10">
    <property type="entry name" value="ABC transporter type 1, transmembrane domain"/>
    <property type="match status" value="1"/>
</dbReference>
<dbReference type="GO" id="GO:0005743">
    <property type="term" value="C:mitochondrial inner membrane"/>
    <property type="evidence" value="ECO:0007669"/>
    <property type="project" value="TreeGrafter"/>
</dbReference>
<evidence type="ECO:0000259" key="16">
    <source>
        <dbReference type="PROSITE" id="PS50893"/>
    </source>
</evidence>
<dbReference type="EMBL" id="LR824033">
    <property type="protein sequence ID" value="CAH0601892.1"/>
    <property type="molecule type" value="Genomic_DNA"/>
</dbReference>
<dbReference type="GO" id="GO:0090374">
    <property type="term" value="P:oligopeptide export from mitochondrion"/>
    <property type="evidence" value="ECO:0007669"/>
    <property type="project" value="TreeGrafter"/>
</dbReference>
<dbReference type="CDD" id="cd18577">
    <property type="entry name" value="ABC_6TM_Pgp_ABCB1_D1_like"/>
    <property type="match status" value="1"/>
</dbReference>
<keyword evidence="4" id="KW-0813">Transport</keyword>
<dbReference type="InterPro" id="IPR011527">
    <property type="entry name" value="ABC1_TM_dom"/>
</dbReference>
<dbReference type="SUPFAM" id="SSF52540">
    <property type="entry name" value="P-loop containing nucleoside triphosphate hydrolases"/>
    <property type="match status" value="2"/>
</dbReference>
<dbReference type="Proteomes" id="UP001154114">
    <property type="component" value="Chromosome 30"/>
</dbReference>
<dbReference type="InterPro" id="IPR003593">
    <property type="entry name" value="AAA+_ATPase"/>
</dbReference>
<feature type="transmembrane region" description="Helical" evidence="15">
    <location>
        <begin position="970"/>
        <end position="989"/>
    </location>
</feature>
<dbReference type="PROSITE" id="PS50929">
    <property type="entry name" value="ABC_TM1F"/>
    <property type="match status" value="2"/>
</dbReference>
<name>A0A9P0BYJ6_CHRIL</name>
<sequence>MKGQCKRFVSHKGKAYDMHVKKKEDDSIGFLDLWRYATPLERCVTLLGALVAATSSLGTLAGIVVYGELTALFVQRTGAALAPRVYILSWFGGGEILPAGNRSLHMDAMLHDSAAFGISSVVIIVLHITLAAAGVAIVQWAAARMVTRLRVRLLRSVISQEIAFFDTNTTLNFATALTEDMEKFRGGVSEHVAMTASLGGTVVLGAALSLVYGWRLTLAGLAVVPLSVLVAAVVAKYQTKCSAKEVTAYGAAARVVQEALTAVRTVRAYAGEESEVERYTEALTGASIHARARGLWAGAGSGLGWLLTYSLNAVVFAYGAQLCVRDMDLPPDQQEYHPGTMVTILFLTFMAAQNVSMCAPHLEVFSAARGAARSLYRLLERKSRINALAPGGTRPDKFRGDITFENLYFNYPSRPDVKVLRGLSLRVSAGESVALVGSSGCGKSTLLQLLQRLYEPDSGNVTVDGHQLRDLDLHHFRSSIGVVGQEPVLFSGTIRENIAFGADDVSDDDVIAAAKTAHAHQFITKLANGYNTSLGSGGSQLSGGQKQRIAIARAVLRKPAILLLDEPTSALDPAAERQVQAALEAASVGRTTLMVTHRLAGVARASRIVLLQQGAVLEQGAHADLMERKGFYWRLVQDDITNKSITTSSNEPELDDDDVPEEQPPPLLRSISRQSTKDSLGRFTRSSIRLSTVSSAHLPYAAADALAHVDTEPEETESDEEVPSVSSWELMRLNAAEWPLLAGGALASLLVGAAMPLFALLFSKLYGMFAWSDKEAILSQAQLYAGLFAGAAAACGLLTFLQAWLLNMAGASLTDRLRQMLFTNYLKQEQAWFEMVKNSVGALCARLATDCAAVQGATGTRLGTVLQGVSTMALGVALSLLYSWKMTIVSLLSVPCVMGGIYLEGWVTKRAEVRERQALELASKLATEAVLNVRTVHTLGVEETILTRYTAALEQANALSRPSRRVRGPVYGICMCAPTLGYAVSLAYAGYLIAREDLPYENAILVSEALIYGAWMLAAALSFAPSFAAARRSGARILHALRRQPAIADEPTAQTIPGWTAEGEVVFSNIHFSYPRRLPVLRGLSLRIPAGATVALVGHSGCGKSTLLQLLLRDYDPQQGTITLDGQDTRRALPLQQLRAQLGLVQQEPALFSRSLRDNIAYGAAAASATMQDVIHAAQQANVHSFVAGLPMGYDTMLGASSGASLSGGQKQRVGIARALLREPALLLLDEPTSALDANSEKTVQAALEAAAARRTTILIAHRLATVRHADIIAVIDRGVVAESGSHDELVRQRGLYWDLLRQQGAPT</sequence>
<dbReference type="InterPro" id="IPR027417">
    <property type="entry name" value="P-loop_NTPase"/>
</dbReference>
<evidence type="ECO:0000259" key="17">
    <source>
        <dbReference type="PROSITE" id="PS50929"/>
    </source>
</evidence>
<feature type="domain" description="ABC transporter" evidence="16">
    <location>
        <begin position="402"/>
        <end position="638"/>
    </location>
</feature>
<feature type="transmembrane region" description="Helical" evidence="15">
    <location>
        <begin position="43"/>
        <end position="66"/>
    </location>
</feature>
<keyword evidence="11 15" id="KW-0472">Membrane</keyword>
<evidence type="ECO:0000256" key="8">
    <source>
        <dbReference type="ARBA" id="ARBA00022840"/>
    </source>
</evidence>
<dbReference type="GO" id="GO:0008559">
    <property type="term" value="F:ABC-type xenobiotic transporter activity"/>
    <property type="evidence" value="ECO:0007669"/>
    <property type="project" value="UniProtKB-EC"/>
</dbReference>
<keyword evidence="7" id="KW-0547">Nucleotide-binding</keyword>
<evidence type="ECO:0000256" key="2">
    <source>
        <dbReference type="ARBA" id="ARBA00007577"/>
    </source>
</evidence>
<feature type="transmembrane region" description="Helical" evidence="15">
    <location>
        <begin position="1009"/>
        <end position="1030"/>
    </location>
</feature>
<dbReference type="CDD" id="cd18578">
    <property type="entry name" value="ABC_6TM_Pgp_ABCB1_D2_like"/>
    <property type="match status" value="1"/>
</dbReference>
<evidence type="ECO:0000256" key="15">
    <source>
        <dbReference type="SAM" id="Phobius"/>
    </source>
</evidence>
<dbReference type="GO" id="GO:0017085">
    <property type="term" value="P:response to insecticide"/>
    <property type="evidence" value="ECO:0007669"/>
    <property type="project" value="UniProtKB-ARBA"/>
</dbReference>
<evidence type="ECO:0000256" key="11">
    <source>
        <dbReference type="ARBA" id="ARBA00023136"/>
    </source>
</evidence>
<keyword evidence="12" id="KW-0325">Glycoprotein</keyword>
<comment type="similarity">
    <text evidence="2">Belongs to the ABC transporter superfamily. ABCB family. Multidrug resistance exporter (TC 3.A.1.201) subfamily.</text>
</comment>
<dbReference type="GO" id="GO:0015421">
    <property type="term" value="F:ABC-type oligopeptide transporter activity"/>
    <property type="evidence" value="ECO:0007669"/>
    <property type="project" value="TreeGrafter"/>
</dbReference>
<evidence type="ECO:0000256" key="4">
    <source>
        <dbReference type="ARBA" id="ARBA00022448"/>
    </source>
</evidence>
<dbReference type="PROSITE" id="PS50893">
    <property type="entry name" value="ABC_TRANSPORTER_2"/>
    <property type="match status" value="2"/>
</dbReference>
<keyword evidence="9" id="KW-1278">Translocase</keyword>
<keyword evidence="8" id="KW-0067">ATP-binding</keyword>
<dbReference type="GO" id="GO:0005524">
    <property type="term" value="F:ATP binding"/>
    <property type="evidence" value="ECO:0007669"/>
    <property type="project" value="UniProtKB-KW"/>
</dbReference>
<accession>A0A9P0BYJ6</accession>
<protein>
    <recommendedName>
        <fullName evidence="3">ABC-type xenobiotic transporter</fullName>
        <ecNumber evidence="3">7.6.2.2</ecNumber>
    </recommendedName>
</protein>
<dbReference type="InterPro" id="IPR003439">
    <property type="entry name" value="ABC_transporter-like_ATP-bd"/>
</dbReference>
<feature type="domain" description="ABC transmembrane type-1" evidence="17">
    <location>
        <begin position="46"/>
        <end position="367"/>
    </location>
</feature>
<dbReference type="InterPro" id="IPR036640">
    <property type="entry name" value="ABC1_TM_sf"/>
</dbReference>
<feature type="domain" description="ABC transmembrane type-1" evidence="17">
    <location>
        <begin position="742"/>
        <end position="1029"/>
    </location>
</feature>
<evidence type="ECO:0000256" key="1">
    <source>
        <dbReference type="ARBA" id="ARBA00004141"/>
    </source>
</evidence>
<evidence type="ECO:0000313" key="18">
    <source>
        <dbReference type="EMBL" id="CAH0601892.1"/>
    </source>
</evidence>
<evidence type="ECO:0000256" key="12">
    <source>
        <dbReference type="ARBA" id="ARBA00023180"/>
    </source>
</evidence>